<feature type="domain" description="Myb-like" evidence="3">
    <location>
        <begin position="322"/>
        <end position="374"/>
    </location>
</feature>
<dbReference type="Gene3D" id="3.30.40.10">
    <property type="entry name" value="Zinc/RING finger domain, C3HC4 (zinc finger)"/>
    <property type="match status" value="1"/>
</dbReference>
<organism evidence="5 6">
    <name type="scientific">Thecamonas trahens ATCC 50062</name>
    <dbReference type="NCBI Taxonomy" id="461836"/>
    <lineage>
        <taxon>Eukaryota</taxon>
        <taxon>Apusozoa</taxon>
        <taxon>Apusomonadida</taxon>
        <taxon>Apusomonadidae</taxon>
        <taxon>Thecamonas</taxon>
    </lineage>
</organism>
<evidence type="ECO:0000256" key="1">
    <source>
        <dbReference type="SAM" id="Coils"/>
    </source>
</evidence>
<feature type="compositionally biased region" description="Low complexity" evidence="2">
    <location>
        <begin position="547"/>
        <end position="558"/>
    </location>
</feature>
<dbReference type="STRING" id="461836.A0A0L0D7B4"/>
<name>A0A0L0D7B4_THETB</name>
<dbReference type="OMA" id="QWGIFAM"/>
<dbReference type="InterPro" id="IPR013083">
    <property type="entry name" value="Znf_RING/FYVE/PHD"/>
</dbReference>
<feature type="compositionally biased region" description="Gly residues" evidence="2">
    <location>
        <begin position="85"/>
        <end position="94"/>
    </location>
</feature>
<dbReference type="EMBL" id="GL349449">
    <property type="protein sequence ID" value="KNC48070.1"/>
    <property type="molecule type" value="Genomic_DNA"/>
</dbReference>
<proteinExistence type="predicted"/>
<protein>
    <submittedName>
        <fullName evidence="5">Uncharacterized protein</fullName>
    </submittedName>
</protein>
<dbReference type="SUPFAM" id="SSF57850">
    <property type="entry name" value="RING/U-box"/>
    <property type="match status" value="1"/>
</dbReference>
<evidence type="ECO:0000313" key="5">
    <source>
        <dbReference type="EMBL" id="KNC48070.1"/>
    </source>
</evidence>
<dbReference type="eggNOG" id="ENOG502QV86">
    <property type="taxonomic scope" value="Eukaryota"/>
</dbReference>
<dbReference type="Proteomes" id="UP000054408">
    <property type="component" value="Unassembled WGS sequence"/>
</dbReference>
<keyword evidence="6" id="KW-1185">Reference proteome</keyword>
<dbReference type="GeneID" id="25563853"/>
<evidence type="ECO:0000259" key="3">
    <source>
        <dbReference type="PROSITE" id="PS50090"/>
    </source>
</evidence>
<dbReference type="InterPro" id="IPR009057">
    <property type="entry name" value="Homeodomain-like_sf"/>
</dbReference>
<feature type="region of interest" description="Disordered" evidence="2">
    <location>
        <begin position="47"/>
        <end position="97"/>
    </location>
</feature>
<dbReference type="PROSITE" id="PS50090">
    <property type="entry name" value="MYB_LIKE"/>
    <property type="match status" value="1"/>
</dbReference>
<feature type="domain" description="HTH myb-type" evidence="4">
    <location>
        <begin position="322"/>
        <end position="378"/>
    </location>
</feature>
<evidence type="ECO:0000259" key="4">
    <source>
        <dbReference type="PROSITE" id="PS51294"/>
    </source>
</evidence>
<dbReference type="RefSeq" id="XP_013759085.1">
    <property type="nucleotide sequence ID" value="XM_013903631.1"/>
</dbReference>
<dbReference type="CDD" id="cd00167">
    <property type="entry name" value="SANT"/>
    <property type="match status" value="1"/>
</dbReference>
<gene>
    <name evidence="5" type="ORF">AMSG_04301</name>
</gene>
<dbReference type="AlphaFoldDB" id="A0A0L0D7B4"/>
<feature type="region of interest" description="Disordered" evidence="2">
    <location>
        <begin position="252"/>
        <end position="274"/>
    </location>
</feature>
<feature type="region of interest" description="Disordered" evidence="2">
    <location>
        <begin position="547"/>
        <end position="608"/>
    </location>
</feature>
<dbReference type="SUPFAM" id="SSF46689">
    <property type="entry name" value="Homeodomain-like"/>
    <property type="match status" value="1"/>
</dbReference>
<dbReference type="OrthoDB" id="6781668at2759"/>
<evidence type="ECO:0000256" key="2">
    <source>
        <dbReference type="SAM" id="MobiDB-lite"/>
    </source>
</evidence>
<reference evidence="5 6" key="1">
    <citation type="submission" date="2010-05" db="EMBL/GenBank/DDBJ databases">
        <title>The Genome Sequence of Thecamonas trahens ATCC 50062.</title>
        <authorList>
            <consortium name="The Broad Institute Genome Sequencing Platform"/>
            <person name="Russ C."/>
            <person name="Cuomo C."/>
            <person name="Shea T."/>
            <person name="Young S.K."/>
            <person name="Zeng Q."/>
            <person name="Koehrsen M."/>
            <person name="Haas B."/>
            <person name="Borodovsky M."/>
            <person name="Guigo R."/>
            <person name="Alvarado L."/>
            <person name="Berlin A."/>
            <person name="Bochicchio J."/>
            <person name="Borenstein D."/>
            <person name="Chapman S."/>
            <person name="Chen Z."/>
            <person name="Freedman E."/>
            <person name="Gellesch M."/>
            <person name="Goldberg J."/>
            <person name="Griggs A."/>
            <person name="Gujja S."/>
            <person name="Heilman E."/>
            <person name="Heiman D."/>
            <person name="Hepburn T."/>
            <person name="Howarth C."/>
            <person name="Jen D."/>
            <person name="Larson L."/>
            <person name="Mehta T."/>
            <person name="Park D."/>
            <person name="Pearson M."/>
            <person name="Roberts A."/>
            <person name="Saif S."/>
            <person name="Shenoy N."/>
            <person name="Sisk P."/>
            <person name="Stolte C."/>
            <person name="Sykes S."/>
            <person name="Thomson T."/>
            <person name="Walk T."/>
            <person name="White J."/>
            <person name="Yandava C."/>
            <person name="Burger G."/>
            <person name="Gray M.W."/>
            <person name="Holland P.W.H."/>
            <person name="King N."/>
            <person name="Lang F.B.F."/>
            <person name="Roger A.J."/>
            <person name="Ruiz-Trillo I."/>
            <person name="Lander E."/>
            <person name="Nusbaum C."/>
        </authorList>
    </citation>
    <scope>NUCLEOTIDE SEQUENCE [LARGE SCALE GENOMIC DNA]</scope>
    <source>
        <strain evidence="5 6">ATCC 50062</strain>
    </source>
</reference>
<dbReference type="InterPro" id="IPR001005">
    <property type="entry name" value="SANT/Myb"/>
</dbReference>
<accession>A0A0L0D7B4</accession>
<evidence type="ECO:0000313" key="6">
    <source>
        <dbReference type="Proteomes" id="UP000054408"/>
    </source>
</evidence>
<sequence>MPRTASYYAEASGGRQSKATEFFNKQAGTSGGRGVAKDALGGGAEAGMWTGAAGGRTPTKSRSVAPRGDTVRDELRRASKARLGSGSGGGGESTGGSLKLAELMEGDEDIARVVKADAVYDNLTTDESAIIDARVARQRHAYKEFEKREKALKNTRVRHIHPHLTAAEVEIALVQTDGDEAEATTRLLDPVFVAQVRHVIADASTVSERSAIAAYYESVLATAALKMAVPGALKAGREAAAKEAEAAAARKAAKEAAKARAAPKRTTSQETKAKTAEYRRRLNLDAALAQGNTEGWSAARVHAYEQIGTNPNAYYYRFNAPGEKQGRGKFSAEEHALFMARLAEVGAAGQWGIFAMGIPGRVGYQCANYYRQLIERGIVSDPDYEIDDLGKAHYISKGKRLIHSAKRKRKVEAMGMDPESQAARAIIEGRAPPITEARRDAKRRKLLEAAPAGETLGPALNTAVITVTSSRKKTSGTRQSAEVLARVAQAKATKAEAKRLARAAKAAEAAQKRAARAAAKAARDKARAEAKARAAAERAAAKAAKAAAKAAAAAARKSSSARRRHRRKDEDDDPESFVWKPSTGYYSTKRLRGLNPDTPTEQLGNPLPGVRDPVTLEEVESPAMSPFGHVMSHSTWRMCLAEKPKCPFTNAPLTLKDLVVLTHANIEEFRPRIVNL</sequence>
<dbReference type="PROSITE" id="PS51294">
    <property type="entry name" value="HTH_MYB"/>
    <property type="match status" value="1"/>
</dbReference>
<dbReference type="InterPro" id="IPR017930">
    <property type="entry name" value="Myb_dom"/>
</dbReference>
<keyword evidence="1" id="KW-0175">Coiled coil</keyword>
<feature type="coiled-coil region" evidence="1">
    <location>
        <begin position="487"/>
        <end position="538"/>
    </location>
</feature>